<dbReference type="NCBIfam" id="TIGR01617">
    <property type="entry name" value="arsC_related"/>
    <property type="match status" value="1"/>
</dbReference>
<dbReference type="OrthoDB" id="9803749at2"/>
<evidence type="ECO:0000313" key="3">
    <source>
        <dbReference type="EMBL" id="APR05463.1"/>
    </source>
</evidence>
<dbReference type="CDD" id="cd03035">
    <property type="entry name" value="ArsC_Yffb"/>
    <property type="match status" value="1"/>
</dbReference>
<dbReference type="InterPro" id="IPR036249">
    <property type="entry name" value="Thioredoxin-like_sf"/>
</dbReference>
<dbReference type="Proteomes" id="UP000185739">
    <property type="component" value="Chromosome"/>
</dbReference>
<dbReference type="PANTHER" id="PTHR30041">
    <property type="entry name" value="ARSENATE REDUCTASE"/>
    <property type="match status" value="1"/>
</dbReference>
<dbReference type="AlphaFoldDB" id="A0A1H5V3K2"/>
<dbReference type="NCBIfam" id="NF008107">
    <property type="entry name" value="PRK10853.1"/>
    <property type="match status" value="1"/>
</dbReference>
<dbReference type="EMBL" id="CP018839">
    <property type="protein sequence ID" value="APR05463.1"/>
    <property type="molecule type" value="Genomic_DNA"/>
</dbReference>
<dbReference type="SUPFAM" id="SSF52833">
    <property type="entry name" value="Thioredoxin-like"/>
    <property type="match status" value="1"/>
</dbReference>
<organism evidence="3 4">
    <name type="scientific">Thauera chlorobenzoica</name>
    <dbReference type="NCBI Taxonomy" id="96773"/>
    <lineage>
        <taxon>Bacteria</taxon>
        <taxon>Pseudomonadati</taxon>
        <taxon>Pseudomonadota</taxon>
        <taxon>Betaproteobacteria</taxon>
        <taxon>Rhodocyclales</taxon>
        <taxon>Zoogloeaceae</taxon>
        <taxon>Thauera</taxon>
    </lineage>
</organism>
<accession>A0A1H5V3K2</accession>
<dbReference type="InterPro" id="IPR006504">
    <property type="entry name" value="Tscrpt_reg_Spx/MgsR"/>
</dbReference>
<comment type="similarity">
    <text evidence="1 2">Belongs to the ArsC family.</text>
</comment>
<evidence type="ECO:0000256" key="1">
    <source>
        <dbReference type="ARBA" id="ARBA00007198"/>
    </source>
</evidence>
<dbReference type="Gene3D" id="3.40.30.10">
    <property type="entry name" value="Glutaredoxin"/>
    <property type="match status" value="1"/>
</dbReference>
<sequence>MQAVIHGIKNCDTMKKTFAWFEGAGVAYRFHDYKKSAIDTATLQRWCERLGWEALVNKRGTTWRRLSPEQQTISSEAAAIALMQAHPSLIRRPLIEAATGELVVGLDPERFAAVFAGNKP</sequence>
<reference evidence="3 4" key="1">
    <citation type="submission" date="2016-12" db="EMBL/GenBank/DDBJ databases">
        <title>Complete genome sequence of Thauera chlorobenzoica, a Betaproteobacterium degrading haloaromatics anaerobically to CO2 and halides.</title>
        <authorList>
            <person name="Goris T."/>
            <person name="Mergelsberg M."/>
            <person name="Boll M."/>
        </authorList>
    </citation>
    <scope>NUCLEOTIDE SEQUENCE [LARGE SCALE GENOMIC DNA]</scope>
    <source>
        <strain evidence="3 4">3CB1</strain>
    </source>
</reference>
<dbReference type="PROSITE" id="PS51353">
    <property type="entry name" value="ARSC"/>
    <property type="match status" value="1"/>
</dbReference>
<keyword evidence="4" id="KW-1185">Reference proteome</keyword>
<dbReference type="KEGG" id="tcl:Tchl_2637"/>
<dbReference type="PANTHER" id="PTHR30041:SF8">
    <property type="entry name" value="PROTEIN YFFB"/>
    <property type="match status" value="1"/>
</dbReference>
<evidence type="ECO:0000256" key="2">
    <source>
        <dbReference type="PROSITE-ProRule" id="PRU01282"/>
    </source>
</evidence>
<protein>
    <submittedName>
        <fullName evidence="3">Glutathione-dependent thiol reductase</fullName>
    </submittedName>
</protein>
<dbReference type="InterPro" id="IPR006660">
    <property type="entry name" value="Arsenate_reductase-like"/>
</dbReference>
<name>A0A1H5V3K2_9RHOO</name>
<proteinExistence type="inferred from homology"/>
<evidence type="ECO:0000313" key="4">
    <source>
        <dbReference type="Proteomes" id="UP000185739"/>
    </source>
</evidence>
<dbReference type="RefSeq" id="WP_075148819.1">
    <property type="nucleotide sequence ID" value="NZ_CP018839.1"/>
</dbReference>
<dbReference type="STRING" id="96773.Tchl_2637"/>
<dbReference type="Pfam" id="PF03960">
    <property type="entry name" value="ArsC"/>
    <property type="match status" value="1"/>
</dbReference>
<gene>
    <name evidence="3" type="ORF">Tchl_2637</name>
</gene>